<dbReference type="Pfam" id="PF00144">
    <property type="entry name" value="Beta-lactamase"/>
    <property type="match status" value="1"/>
</dbReference>
<dbReference type="Proteomes" id="UP000887568">
    <property type="component" value="Unplaced"/>
</dbReference>
<evidence type="ECO:0000259" key="1">
    <source>
        <dbReference type="Pfam" id="PF00144"/>
    </source>
</evidence>
<dbReference type="PANTHER" id="PTHR43319">
    <property type="entry name" value="BETA-LACTAMASE-RELATED"/>
    <property type="match status" value="1"/>
</dbReference>
<protein>
    <recommendedName>
        <fullName evidence="1">Beta-lactamase-related domain-containing protein</fullName>
    </recommendedName>
</protein>
<dbReference type="EnsemblMetazoa" id="XM_038222986.1">
    <property type="protein sequence ID" value="XP_038078914.1"/>
    <property type="gene ID" value="LOC119746179"/>
</dbReference>
<dbReference type="GeneID" id="119746179"/>
<evidence type="ECO:0000313" key="3">
    <source>
        <dbReference type="Proteomes" id="UP000887568"/>
    </source>
</evidence>
<dbReference type="OrthoDB" id="5946976at2759"/>
<proteinExistence type="predicted"/>
<dbReference type="RefSeq" id="XP_038078914.1">
    <property type="nucleotide sequence ID" value="XM_038222986.1"/>
</dbReference>
<reference evidence="2" key="1">
    <citation type="submission" date="2022-11" db="UniProtKB">
        <authorList>
            <consortium name="EnsemblMetazoa"/>
        </authorList>
    </citation>
    <scope>IDENTIFICATION</scope>
</reference>
<evidence type="ECO:0000313" key="2">
    <source>
        <dbReference type="EnsemblMetazoa" id="XP_038078914.1"/>
    </source>
</evidence>
<accession>A0A914BRW6</accession>
<keyword evidence="3" id="KW-1185">Reference proteome</keyword>
<dbReference type="AlphaFoldDB" id="A0A914BRW6"/>
<organism evidence="2 3">
    <name type="scientific">Patiria miniata</name>
    <name type="common">Bat star</name>
    <name type="synonym">Asterina miniata</name>
    <dbReference type="NCBI Taxonomy" id="46514"/>
    <lineage>
        <taxon>Eukaryota</taxon>
        <taxon>Metazoa</taxon>
        <taxon>Echinodermata</taxon>
        <taxon>Eleutherozoa</taxon>
        <taxon>Asterozoa</taxon>
        <taxon>Asteroidea</taxon>
        <taxon>Valvatacea</taxon>
        <taxon>Valvatida</taxon>
        <taxon>Asterinidae</taxon>
        <taxon>Patiria</taxon>
    </lineage>
</organism>
<dbReference type="PANTHER" id="PTHR43319:SF3">
    <property type="entry name" value="BETA-LACTAMASE-RELATED DOMAIN-CONTAINING PROTEIN"/>
    <property type="match status" value="1"/>
</dbReference>
<feature type="domain" description="Beta-lactamase-related" evidence="1">
    <location>
        <begin position="47"/>
        <end position="414"/>
    </location>
</feature>
<dbReference type="Gene3D" id="3.40.710.10">
    <property type="entry name" value="DD-peptidase/beta-lactamase superfamily"/>
    <property type="match status" value="1"/>
</dbReference>
<name>A0A914BRW6_PATMI</name>
<dbReference type="InterPro" id="IPR052907">
    <property type="entry name" value="Beta-lactamase/esterase"/>
</dbReference>
<dbReference type="InterPro" id="IPR012338">
    <property type="entry name" value="Beta-lactam/transpept-like"/>
</dbReference>
<sequence>MAFMKSAILVCVTAVLTVYLPQLWIKTRPIITSGTVEPGFEPVAKLFRKNFENGVEYPSGGSAFSVYYKGSKVVDIWGGYADSEAGRPWKEDTISTFFSTTKGMAALCIAILVDRGLLDYDKTVASYWPEFAQNGKEKVTLRMLVNHQAGLSYTSEKVTLELMEDQDALGELLARSPPAWEPGTAHGYHAITFGLYLSQVVRRADPKHRTLGQFFKQEIAEPFGIDFFIGLPLESFHRNARLMGNANSVLLSLLRGLSSPLNRQLMLAMATGKSDMSKILEVGWETVDGSVLMRPETLALEQPSAYGVGTARAIATVYGILANGGRTKEGKKLLSDNIIKKIISEAQIDGSIDRTLGLPTVNNLGFLIDEYEGSAQFGHPGSGGMQGRADPQKKIGLSYLSSYNSEFGFGDDPRFTSLQAATHKCIEELEAKRP</sequence>
<dbReference type="InterPro" id="IPR001466">
    <property type="entry name" value="Beta-lactam-related"/>
</dbReference>
<dbReference type="SUPFAM" id="SSF56601">
    <property type="entry name" value="beta-lactamase/transpeptidase-like"/>
    <property type="match status" value="1"/>
</dbReference>